<keyword evidence="5 12" id="KW-0653">Protein transport</keyword>
<comment type="subunit">
    <text evidence="12">Component of the nuclear pore complex (NPC)-associated TREX-2 complex (transcription and export complex 2), composed of at least ENY2, GANP, PCID2, DSS1, and either centrin CETN2 or CETN3. TREX-2 contains 2 ENY2 chains. The TREX-2 complex interacts with the nucleoporin NUP153. Component of some SAGA transcription coactivator-HAT complexes, at least composed of ATXN7, ATXN7L3, ENY2, GCN5L2, SUPT3H, TAF10, TRRAP and USP22. Within the SAGA complex, ENY2, ATXN7, ATXN7L3, and USP22 form an additional subcomplex of SAGA called the DUB module (deubiquitination module). Interacts directly with ATXN7L3, GANP and with the RNA polymerase II. Interacts strongly with ATXN7L3 and ATXN7L3B.</text>
</comment>
<dbReference type="GO" id="GO:0000124">
    <property type="term" value="C:SAGA complex"/>
    <property type="evidence" value="ECO:0007669"/>
    <property type="project" value="UniProtKB-UniRule"/>
</dbReference>
<evidence type="ECO:0000256" key="12">
    <source>
        <dbReference type="HAMAP-Rule" id="MF_03046"/>
    </source>
</evidence>
<evidence type="ECO:0000256" key="5">
    <source>
        <dbReference type="ARBA" id="ARBA00022927"/>
    </source>
</evidence>
<evidence type="ECO:0000313" key="14">
    <source>
        <dbReference type="Proteomes" id="UP000291022"/>
    </source>
</evidence>
<keyword evidence="2 12" id="KW-0813">Transport</keyword>
<dbReference type="PANTHER" id="PTHR12514">
    <property type="entry name" value="ENHANCER OF YELLOW 2 TRANSCRIPTION FACTOR"/>
    <property type="match status" value="1"/>
</dbReference>
<keyword evidence="14" id="KW-1185">Reference proteome</keyword>
<sequence>MTSWDAVNNIKSNDIVNTLLKFIIPSVDRMLNVLGCLPGGLRRKCFVCVLCLKIHVDVQVSKMNKDAQMRAAINQKLIETGERERLKELLRAKLIECGWKDQLKAHCKEVIKEKGLEHVTVDDLVAEITPKGRGKEYKLCERKGVLKTWFLSLSCWFSFSFFL</sequence>
<comment type="similarity">
    <text evidence="12">Belongs to the ENY2 family.</text>
</comment>
<evidence type="ECO:0000256" key="8">
    <source>
        <dbReference type="ARBA" id="ARBA00023159"/>
    </source>
</evidence>
<evidence type="ECO:0000256" key="11">
    <source>
        <dbReference type="ARBA" id="ARBA00053905"/>
    </source>
</evidence>
<gene>
    <name evidence="12" type="primary">ENY2</name>
</gene>
<dbReference type="GO" id="GO:0015031">
    <property type="term" value="P:protein transport"/>
    <property type="evidence" value="ECO:0007669"/>
    <property type="project" value="UniProtKB-KW"/>
</dbReference>
<dbReference type="GO" id="GO:0006406">
    <property type="term" value="P:mRNA export from nucleus"/>
    <property type="evidence" value="ECO:0007669"/>
    <property type="project" value="UniProtKB-UniRule"/>
</dbReference>
<keyword evidence="10 12" id="KW-0539">Nucleus</keyword>
<dbReference type="Gene3D" id="1.10.246.140">
    <property type="match status" value="1"/>
</dbReference>
<keyword evidence="7 12" id="KW-0805">Transcription regulation</keyword>
<dbReference type="GO" id="GO:0070390">
    <property type="term" value="C:transcription export complex 2"/>
    <property type="evidence" value="ECO:0007669"/>
    <property type="project" value="UniProtKB-UniRule"/>
</dbReference>
<organism evidence="13 14">
    <name type="scientific">Ursus americanus</name>
    <name type="common">American black bear</name>
    <name type="synonym">Euarctos americanus</name>
    <dbReference type="NCBI Taxonomy" id="9643"/>
    <lineage>
        <taxon>Eukaryota</taxon>
        <taxon>Metazoa</taxon>
        <taxon>Chordata</taxon>
        <taxon>Craniata</taxon>
        <taxon>Vertebrata</taxon>
        <taxon>Euteleostomi</taxon>
        <taxon>Mammalia</taxon>
        <taxon>Eutheria</taxon>
        <taxon>Laurasiatheria</taxon>
        <taxon>Carnivora</taxon>
        <taxon>Caniformia</taxon>
        <taxon>Ursidae</taxon>
        <taxon>Ursus</taxon>
    </lineage>
</organism>
<dbReference type="GO" id="GO:0005643">
    <property type="term" value="C:nuclear pore"/>
    <property type="evidence" value="ECO:0007669"/>
    <property type="project" value="UniProtKB-UniRule"/>
</dbReference>
<accession>A0A452QD10</accession>
<dbReference type="GeneTree" id="ENSGT00390000011748"/>
<dbReference type="AlphaFoldDB" id="A0A452QD10"/>
<reference evidence="14" key="1">
    <citation type="submission" date="2016-06" db="EMBL/GenBank/DDBJ databases">
        <title>De novo assembly and RNA-Seq shows season-dependent expression and editing in black bear kidneys.</title>
        <authorList>
            <person name="Korstanje R."/>
            <person name="Srivastava A."/>
            <person name="Sarsani V.K."/>
            <person name="Sheehan S.M."/>
            <person name="Seger R.L."/>
            <person name="Barter M.E."/>
            <person name="Lindqvist C."/>
            <person name="Brody L.C."/>
            <person name="Mullikin J.C."/>
        </authorList>
    </citation>
    <scope>NUCLEOTIDE SEQUENCE [LARGE SCALE GENOMIC DNA]</scope>
</reference>
<evidence type="ECO:0000256" key="9">
    <source>
        <dbReference type="ARBA" id="ARBA00023163"/>
    </source>
</evidence>
<reference evidence="13" key="3">
    <citation type="submission" date="2025-09" db="UniProtKB">
        <authorList>
            <consortium name="Ensembl"/>
        </authorList>
    </citation>
    <scope>IDENTIFICATION</scope>
</reference>
<keyword evidence="9 12" id="KW-0804">Transcription</keyword>
<dbReference type="GO" id="GO:0006368">
    <property type="term" value="P:transcription elongation by RNA polymerase II"/>
    <property type="evidence" value="ECO:0007669"/>
    <property type="project" value="UniProtKB-UniRule"/>
</dbReference>
<evidence type="ECO:0000256" key="1">
    <source>
        <dbReference type="ARBA" id="ARBA00004642"/>
    </source>
</evidence>
<keyword evidence="6 12" id="KW-0811">Translocation</keyword>
<dbReference type="Pfam" id="PF10163">
    <property type="entry name" value="EnY2"/>
    <property type="match status" value="1"/>
</dbReference>
<evidence type="ECO:0000256" key="2">
    <source>
        <dbReference type="ARBA" id="ARBA00022448"/>
    </source>
</evidence>
<dbReference type="InterPro" id="IPR018783">
    <property type="entry name" value="TF_ENY2"/>
</dbReference>
<protein>
    <recommendedName>
        <fullName evidence="12">Transcription and mRNA export factor ENY2</fullName>
    </recommendedName>
    <alternativeName>
        <fullName evidence="12">Enhancer of yellow 2 transcription factor homolog</fullName>
    </alternativeName>
</protein>
<dbReference type="STRING" id="9643.ENSUAMP00000002553"/>
<comment type="function">
    <text evidence="12">Involved in mRNA export coupled transcription activation by association with both the TREX-2 and the SAGA complexes. The transcription regulatory histone acetylation (HAT) complex SAGA is a multiprotein complex that activates transcription by remodeling chromatin and mediating histone acetylation and deubiquitination. Within the SAGA complex, participates to a subcomplex that specifically deubiquitinates both histones H2A and H2B. The SAGA complex is recruited to specific gene promoters by activators such as MYC, where it is required for transcription. Required for nuclear receptor-mediated transactivation. The TREX-2 complex functions in docking export-competent ribonucleoprotein particles (mRNPs) to the nuclear entrance of the nuclear pore complex (nuclear basket). TREX-2 participates in mRNA export and accurate chromatin positioning in the nucleus by tethering genes to the nuclear periphery.</text>
</comment>
<evidence type="ECO:0000256" key="7">
    <source>
        <dbReference type="ARBA" id="ARBA00023015"/>
    </source>
</evidence>
<evidence type="ECO:0000313" key="13">
    <source>
        <dbReference type="Ensembl" id="ENSUAMP00000002553.1"/>
    </source>
</evidence>
<comment type="subcellular location">
    <subcellularLocation>
        <location evidence="1 12">Nucleus</location>
        <location evidence="1 12">Nucleoplasm</location>
    </subcellularLocation>
</comment>
<evidence type="ECO:0000256" key="10">
    <source>
        <dbReference type="ARBA" id="ARBA00023242"/>
    </source>
</evidence>
<dbReference type="InterPro" id="IPR038212">
    <property type="entry name" value="TF_EnY2_sf"/>
</dbReference>
<dbReference type="GO" id="GO:0005654">
    <property type="term" value="C:nucleoplasm"/>
    <property type="evidence" value="ECO:0007669"/>
    <property type="project" value="UniProtKB-SubCell"/>
</dbReference>
<dbReference type="FunFam" id="1.10.246.140:FF:000001">
    <property type="entry name" value="Transcription and mRNA export factor ENY2"/>
    <property type="match status" value="1"/>
</dbReference>
<evidence type="ECO:0000256" key="3">
    <source>
        <dbReference type="ARBA" id="ARBA00022816"/>
    </source>
</evidence>
<dbReference type="GO" id="GO:0003713">
    <property type="term" value="F:transcription coactivator activity"/>
    <property type="evidence" value="ECO:0007669"/>
    <property type="project" value="UniProtKB-UniRule"/>
</dbReference>
<keyword evidence="4 12" id="KW-0156">Chromatin regulator</keyword>
<dbReference type="Proteomes" id="UP000291022">
    <property type="component" value="Unassembled WGS sequence"/>
</dbReference>
<name>A0A452QD10_URSAM</name>
<comment type="function">
    <text evidence="11">Involved in mRNA export coupled transcription activation by association with both the TREX-2 and the SAGA complexes. The transcription regulatory histone acetylation (HAT) complex SAGA is a multiprotein complex that activates transcription by remodeling chromatin and mediating histone acetylation and deubiquitination. Within the SAGA complex, participates in a subcomplex that specifically deubiquitinates both histones H2A and H2B. The SAGA complex is recruited to specific gene promoters by activators such as MYC, where it is required for transcription. Required for nuclear receptor-mediated transactivation. As a component of the TREX-2 complex, involved in the export of mRNAs to the cytoplasm through the nuclear pores.</text>
</comment>
<dbReference type="Ensembl" id="ENSUAMT00000002912.1">
    <property type="protein sequence ID" value="ENSUAMP00000002553.1"/>
    <property type="gene ID" value="ENSUAMG00000002339.1"/>
</dbReference>
<reference evidence="13" key="2">
    <citation type="submission" date="2025-08" db="UniProtKB">
        <authorList>
            <consortium name="Ensembl"/>
        </authorList>
    </citation>
    <scope>IDENTIFICATION</scope>
</reference>
<dbReference type="HAMAP" id="MF_03046">
    <property type="entry name" value="ENY2_Sus1"/>
    <property type="match status" value="1"/>
</dbReference>
<evidence type="ECO:0000256" key="4">
    <source>
        <dbReference type="ARBA" id="ARBA00022853"/>
    </source>
</evidence>
<dbReference type="GO" id="GO:0071819">
    <property type="term" value="C:DUBm complex"/>
    <property type="evidence" value="ECO:0007669"/>
    <property type="project" value="UniProtKB-UniRule"/>
</dbReference>
<keyword evidence="3 12" id="KW-0509">mRNA transport</keyword>
<keyword evidence="8 12" id="KW-0010">Activator</keyword>
<dbReference type="GO" id="GO:0006325">
    <property type="term" value="P:chromatin organization"/>
    <property type="evidence" value="ECO:0007669"/>
    <property type="project" value="UniProtKB-KW"/>
</dbReference>
<proteinExistence type="inferred from homology"/>
<evidence type="ECO:0000256" key="6">
    <source>
        <dbReference type="ARBA" id="ARBA00023010"/>
    </source>
</evidence>